<proteinExistence type="predicted"/>
<feature type="region of interest" description="Disordered" evidence="1">
    <location>
        <begin position="357"/>
        <end position="376"/>
    </location>
</feature>
<keyword evidence="3" id="KW-1185">Reference proteome</keyword>
<feature type="compositionally biased region" description="Low complexity" evidence="1">
    <location>
        <begin position="9"/>
        <end position="45"/>
    </location>
</feature>
<feature type="region of interest" description="Disordered" evidence="1">
    <location>
        <begin position="642"/>
        <end position="716"/>
    </location>
</feature>
<feature type="region of interest" description="Disordered" evidence="1">
    <location>
        <begin position="238"/>
        <end position="284"/>
    </location>
</feature>
<dbReference type="EMBL" id="KN823281">
    <property type="protein sequence ID" value="KIO18513.1"/>
    <property type="molecule type" value="Genomic_DNA"/>
</dbReference>
<feature type="compositionally biased region" description="Low complexity" evidence="1">
    <location>
        <begin position="59"/>
        <end position="75"/>
    </location>
</feature>
<evidence type="ECO:0000256" key="1">
    <source>
        <dbReference type="SAM" id="MobiDB-lite"/>
    </source>
</evidence>
<feature type="region of interest" description="Disordered" evidence="1">
    <location>
        <begin position="485"/>
        <end position="528"/>
    </location>
</feature>
<dbReference type="Proteomes" id="UP000054248">
    <property type="component" value="Unassembled WGS sequence"/>
</dbReference>
<organism evidence="2 3">
    <name type="scientific">Tulasnella calospora MUT 4182</name>
    <dbReference type="NCBI Taxonomy" id="1051891"/>
    <lineage>
        <taxon>Eukaryota</taxon>
        <taxon>Fungi</taxon>
        <taxon>Dikarya</taxon>
        <taxon>Basidiomycota</taxon>
        <taxon>Agaricomycotina</taxon>
        <taxon>Agaricomycetes</taxon>
        <taxon>Cantharellales</taxon>
        <taxon>Tulasnellaceae</taxon>
        <taxon>Tulasnella</taxon>
    </lineage>
</organism>
<name>A0A0C3KAR4_9AGAM</name>
<feature type="compositionally biased region" description="Basic residues" evidence="1">
    <location>
        <begin position="803"/>
        <end position="812"/>
    </location>
</feature>
<feature type="compositionally biased region" description="Polar residues" evidence="1">
    <location>
        <begin position="703"/>
        <end position="715"/>
    </location>
</feature>
<sequence length="812" mass="87036">MPRLFVSHRQQPTLQHQSLQHQQRQSSRARIPSASSSQSSQSPPSHSVPLPAQPPMLTPPATVAPRAAPPATNDEGLPLILVPPVPSSLAKLMDSHDLDNPYLCAAFSVLIENSNNPMRVPDILQAVMKKGWTQVLHRHKDRPEQLFGNALRSHQRRRELVDRPSLVFMIDAGSCWKHHQIDLSAASGRKKGKIWCFSKAAGFSCPYTRLGMDLDVLMRAQEGPGALSGPVVKKAMAAATTTADGQLSDEDDDEAGRQPTNNRKSTTEQPSRKKRKLAPAAATAKMDPVLQARFEEAVRGGVASAHSVASMELPSYIPAATIPNSQEVPYGTTRSSRAAASAQPKRAALPVEIVPRPATQANSRLQPRRASNKAALHPEEIDLDALTAMSPEPMNMMTEEEEQAAADALAEHEEMLADEMPEGEEMPLSDAELFNIHAAASITLPADWLAPLPVTVSTPMVELPTESGYSSGDDEDDFHVTMQKFNTESSSPVKVEPDTEMLPSTASSPGESHDSSEGSVVRTPTPPPSLQNDIATWSLATAQMGSFDASPFPSDAPFHSAGLGFDFGGWDFPGSNQVAINKGEMEDQGWSRAGTPFNARFDGAFLTVPKDSMLTAEPMELDLAPSPASFGEGDSMSIASSFRSRAGTPWSHGGASSRPPSRPVSRCGSVRSTLSRKSSRSSIIIAKNTVPLSDREVDPRRMSTMSTASAGSNSPHPIILYSPALTPSSVDSDGPLKHGLAHRYLTVTGDEDVDDMDEDVDVDELEGLLNLDGAEDVSSKALAAPPAAANVIPTTSVRPVPIRMKRPRSPSL</sequence>
<dbReference type="OrthoDB" id="3231196at2759"/>
<dbReference type="AlphaFoldDB" id="A0A0C3KAR4"/>
<protein>
    <submittedName>
        <fullName evidence="2">Uncharacterized protein</fullName>
    </submittedName>
</protein>
<dbReference type="HOGENOM" id="CLU_347547_0_0_1"/>
<evidence type="ECO:0000313" key="2">
    <source>
        <dbReference type="EMBL" id="KIO18513.1"/>
    </source>
</evidence>
<reference evidence="2 3" key="1">
    <citation type="submission" date="2014-04" db="EMBL/GenBank/DDBJ databases">
        <authorList>
            <consortium name="DOE Joint Genome Institute"/>
            <person name="Kuo A."/>
            <person name="Girlanda M."/>
            <person name="Perotto S."/>
            <person name="Kohler A."/>
            <person name="Nagy L.G."/>
            <person name="Floudas D."/>
            <person name="Copeland A."/>
            <person name="Barry K.W."/>
            <person name="Cichocki N."/>
            <person name="Veneault-Fourrey C."/>
            <person name="LaButti K."/>
            <person name="Lindquist E.A."/>
            <person name="Lipzen A."/>
            <person name="Lundell T."/>
            <person name="Morin E."/>
            <person name="Murat C."/>
            <person name="Sun H."/>
            <person name="Tunlid A."/>
            <person name="Henrissat B."/>
            <person name="Grigoriev I.V."/>
            <person name="Hibbett D.S."/>
            <person name="Martin F."/>
            <person name="Nordberg H.P."/>
            <person name="Cantor M.N."/>
            <person name="Hua S.X."/>
        </authorList>
    </citation>
    <scope>NUCLEOTIDE SEQUENCE [LARGE SCALE GENOMIC DNA]</scope>
    <source>
        <strain evidence="2 3">MUT 4182</strain>
    </source>
</reference>
<feature type="compositionally biased region" description="Polar residues" evidence="1">
    <location>
        <begin position="258"/>
        <end position="269"/>
    </location>
</feature>
<gene>
    <name evidence="2" type="ORF">M407DRAFT_246471</name>
</gene>
<evidence type="ECO:0000313" key="3">
    <source>
        <dbReference type="Proteomes" id="UP000054248"/>
    </source>
</evidence>
<accession>A0A0C3KAR4</accession>
<feature type="region of interest" description="Disordered" evidence="1">
    <location>
        <begin position="1"/>
        <end position="75"/>
    </location>
</feature>
<feature type="compositionally biased region" description="Low complexity" evidence="1">
    <location>
        <begin position="651"/>
        <end position="685"/>
    </location>
</feature>
<feature type="region of interest" description="Disordered" evidence="1">
    <location>
        <begin position="784"/>
        <end position="812"/>
    </location>
</feature>
<reference evidence="3" key="2">
    <citation type="submission" date="2015-01" db="EMBL/GenBank/DDBJ databases">
        <title>Evolutionary Origins and Diversification of the Mycorrhizal Mutualists.</title>
        <authorList>
            <consortium name="DOE Joint Genome Institute"/>
            <consortium name="Mycorrhizal Genomics Consortium"/>
            <person name="Kohler A."/>
            <person name="Kuo A."/>
            <person name="Nagy L.G."/>
            <person name="Floudas D."/>
            <person name="Copeland A."/>
            <person name="Barry K.W."/>
            <person name="Cichocki N."/>
            <person name="Veneault-Fourrey C."/>
            <person name="LaButti K."/>
            <person name="Lindquist E.A."/>
            <person name="Lipzen A."/>
            <person name="Lundell T."/>
            <person name="Morin E."/>
            <person name="Murat C."/>
            <person name="Riley R."/>
            <person name="Ohm R."/>
            <person name="Sun H."/>
            <person name="Tunlid A."/>
            <person name="Henrissat B."/>
            <person name="Grigoriev I.V."/>
            <person name="Hibbett D.S."/>
            <person name="Martin F."/>
        </authorList>
    </citation>
    <scope>NUCLEOTIDE SEQUENCE [LARGE SCALE GENOMIC DNA]</scope>
    <source>
        <strain evidence="3">MUT 4182</strain>
    </source>
</reference>